<name>A0A382GSG5_9ZZZZ</name>
<gene>
    <name evidence="1" type="ORF">METZ01_LOCUS230639</name>
</gene>
<proteinExistence type="predicted"/>
<accession>A0A382GSG5</accession>
<reference evidence="1" key="1">
    <citation type="submission" date="2018-05" db="EMBL/GenBank/DDBJ databases">
        <authorList>
            <person name="Lanie J.A."/>
            <person name="Ng W.-L."/>
            <person name="Kazmierczak K.M."/>
            <person name="Andrzejewski T.M."/>
            <person name="Davidsen T.M."/>
            <person name="Wayne K.J."/>
            <person name="Tettelin H."/>
            <person name="Glass J.I."/>
            <person name="Rusch D."/>
            <person name="Podicherti R."/>
            <person name="Tsui H.-C.T."/>
            <person name="Winkler M.E."/>
        </authorList>
    </citation>
    <scope>NUCLEOTIDE SEQUENCE</scope>
</reference>
<organism evidence="1">
    <name type="scientific">marine metagenome</name>
    <dbReference type="NCBI Taxonomy" id="408172"/>
    <lineage>
        <taxon>unclassified sequences</taxon>
        <taxon>metagenomes</taxon>
        <taxon>ecological metagenomes</taxon>
    </lineage>
</organism>
<dbReference type="AlphaFoldDB" id="A0A382GSG5"/>
<feature type="non-terminal residue" evidence="1">
    <location>
        <position position="1"/>
    </location>
</feature>
<feature type="non-terminal residue" evidence="1">
    <location>
        <position position="430"/>
    </location>
</feature>
<evidence type="ECO:0000313" key="1">
    <source>
        <dbReference type="EMBL" id="SVB77785.1"/>
    </source>
</evidence>
<protein>
    <submittedName>
        <fullName evidence="1">Uncharacterized protein</fullName>
    </submittedName>
</protein>
<sequence>MRKSKIFDLIDEEIESAELKKQVRIQFIEDKWSSYSELETLIESNALNEFDFKVAKVFLCRGYSLTYKYGLCFDIISECDKIKTNLIHKNNGHLALLGYMYHQFAISLGYMGKRKDSRYDDFIDKANQIYDELGIESEKADLIIQSIDLDYYYYDPLGIPDLIDRYKLIPEKFYDEKGIFFRLGVINLMGYLRTDRTTLLNDSIIYLKKQLNKSGKDHYRNYLATCALIIAQKANNEMIIKLPDPPPGARSKSEKFPLFIFILLRAFRISGENNKSRRLLFNIERKLKNLIACFEDPDYKKFIFVSYGFVIEEWMLSVYEDTELSMRKKFYHIIHVNEIIQNRLLADELHSYLPKQDGLINVKEILHKIAQEQPDTGLVYITSTIRNLKNEKHFFILNADKINDEKTFSINEIKSKSLWGIENQFREKIL</sequence>
<dbReference type="EMBL" id="UINC01057044">
    <property type="protein sequence ID" value="SVB77785.1"/>
    <property type="molecule type" value="Genomic_DNA"/>
</dbReference>